<feature type="transmembrane region" description="Helical" evidence="6">
    <location>
        <begin position="139"/>
        <end position="156"/>
    </location>
</feature>
<dbReference type="InterPro" id="IPR004307">
    <property type="entry name" value="TspO_MBR"/>
</dbReference>
<keyword evidence="4 6" id="KW-1133">Transmembrane helix</keyword>
<dbReference type="Proteomes" id="UP001464378">
    <property type="component" value="Unassembled WGS sequence"/>
</dbReference>
<evidence type="ECO:0000256" key="4">
    <source>
        <dbReference type="ARBA" id="ARBA00022989"/>
    </source>
</evidence>
<accession>A0ABV1E5R2</accession>
<protein>
    <submittedName>
        <fullName evidence="7">TspO/MBR family protein</fullName>
    </submittedName>
</protein>
<organism evidence="7 8">
    <name type="scientific">Pseudoflavonifractor intestinihominis</name>
    <dbReference type="NCBI Taxonomy" id="3133171"/>
    <lineage>
        <taxon>Bacteria</taxon>
        <taxon>Bacillati</taxon>
        <taxon>Bacillota</taxon>
        <taxon>Clostridia</taxon>
        <taxon>Eubacteriales</taxon>
        <taxon>Oscillospiraceae</taxon>
        <taxon>Pseudoflavonifractor</taxon>
    </lineage>
</organism>
<comment type="similarity">
    <text evidence="2">Belongs to the TspO/BZRP family.</text>
</comment>
<gene>
    <name evidence="7" type="ORF">WMO64_04115</name>
</gene>
<dbReference type="CDD" id="cd15904">
    <property type="entry name" value="TSPO_MBR"/>
    <property type="match status" value="1"/>
</dbReference>
<evidence type="ECO:0000256" key="2">
    <source>
        <dbReference type="ARBA" id="ARBA00007524"/>
    </source>
</evidence>
<dbReference type="PIRSF" id="PIRSF005859">
    <property type="entry name" value="PBR"/>
    <property type="match status" value="1"/>
</dbReference>
<dbReference type="Gene3D" id="1.20.1260.100">
    <property type="entry name" value="TspO/MBR protein"/>
    <property type="match status" value="1"/>
</dbReference>
<evidence type="ECO:0000256" key="5">
    <source>
        <dbReference type="ARBA" id="ARBA00023136"/>
    </source>
</evidence>
<dbReference type="PANTHER" id="PTHR10057">
    <property type="entry name" value="PERIPHERAL-TYPE BENZODIAZEPINE RECEPTOR"/>
    <property type="match status" value="1"/>
</dbReference>
<evidence type="ECO:0000313" key="7">
    <source>
        <dbReference type="EMBL" id="MEQ2442645.1"/>
    </source>
</evidence>
<evidence type="ECO:0000313" key="8">
    <source>
        <dbReference type="Proteomes" id="UP001464378"/>
    </source>
</evidence>
<proteinExistence type="inferred from homology"/>
<feature type="transmembrane region" description="Helical" evidence="6">
    <location>
        <begin position="9"/>
        <end position="28"/>
    </location>
</feature>
<feature type="transmembrane region" description="Helical" evidence="6">
    <location>
        <begin position="110"/>
        <end position="127"/>
    </location>
</feature>
<keyword evidence="8" id="KW-1185">Reference proteome</keyword>
<keyword evidence="5 6" id="KW-0472">Membrane</keyword>
<feature type="transmembrane region" description="Helical" evidence="6">
    <location>
        <begin position="82"/>
        <end position="104"/>
    </location>
</feature>
<evidence type="ECO:0000256" key="6">
    <source>
        <dbReference type="SAM" id="Phobius"/>
    </source>
</evidence>
<name>A0ABV1E5R2_9FIRM</name>
<comment type="caution">
    <text evidence="7">The sequence shown here is derived from an EMBL/GenBank/DDBJ whole genome shotgun (WGS) entry which is preliminary data.</text>
</comment>
<dbReference type="Pfam" id="PF03073">
    <property type="entry name" value="TspO_MBR"/>
    <property type="match status" value="1"/>
</dbReference>
<dbReference type="PANTHER" id="PTHR10057:SF0">
    <property type="entry name" value="TRANSLOCATOR PROTEIN"/>
    <property type="match status" value="1"/>
</dbReference>
<comment type="subcellular location">
    <subcellularLocation>
        <location evidence="1">Membrane</location>
        <topology evidence="1">Multi-pass membrane protein</topology>
    </subcellularLocation>
</comment>
<dbReference type="RefSeq" id="WP_294517152.1">
    <property type="nucleotide sequence ID" value="NZ_JBBMFK010000004.1"/>
</dbReference>
<sequence>MIKHTWKVYGAWILLSEAVGGLSGWLTQDGAKAYSQSIVKPPLSPPPLVFPIVWAILFVLMGIGAARVFLAPASAARTRGLRLFFVQLGFNFLWSILFFCLQAFGFSLLWLLVLWGLILWMLFTFLQVDRAAGLLQVPYLLWVTFAAYLNLGVWVLN</sequence>
<evidence type="ECO:0000256" key="3">
    <source>
        <dbReference type="ARBA" id="ARBA00022692"/>
    </source>
</evidence>
<keyword evidence="3 6" id="KW-0812">Transmembrane</keyword>
<evidence type="ECO:0000256" key="1">
    <source>
        <dbReference type="ARBA" id="ARBA00004141"/>
    </source>
</evidence>
<feature type="transmembrane region" description="Helical" evidence="6">
    <location>
        <begin position="48"/>
        <end position="70"/>
    </location>
</feature>
<dbReference type="EMBL" id="JBBMFK010000004">
    <property type="protein sequence ID" value="MEQ2442645.1"/>
    <property type="molecule type" value="Genomic_DNA"/>
</dbReference>
<reference evidence="7 8" key="1">
    <citation type="submission" date="2024-03" db="EMBL/GenBank/DDBJ databases">
        <title>Human intestinal bacterial collection.</title>
        <authorList>
            <person name="Pauvert C."/>
            <person name="Hitch T.C.A."/>
            <person name="Clavel T."/>
        </authorList>
    </citation>
    <scope>NUCLEOTIDE SEQUENCE [LARGE SCALE GENOMIC DNA]</scope>
    <source>
        <strain evidence="7 8">CLA-AP-H29</strain>
    </source>
</reference>
<dbReference type="InterPro" id="IPR038330">
    <property type="entry name" value="TspO/MBR-related_sf"/>
</dbReference>